<dbReference type="Pfam" id="PF13401">
    <property type="entry name" value="AAA_22"/>
    <property type="match status" value="1"/>
</dbReference>
<dbReference type="GO" id="GO:0016887">
    <property type="term" value="F:ATP hydrolysis activity"/>
    <property type="evidence" value="ECO:0007669"/>
    <property type="project" value="InterPro"/>
</dbReference>
<dbReference type="Pfam" id="PF01471">
    <property type="entry name" value="PG_binding_1"/>
    <property type="match status" value="1"/>
</dbReference>
<comment type="caution">
    <text evidence="4">The sequence shown here is derived from an EMBL/GenBank/DDBJ whole genome shotgun (WGS) entry which is preliminary data.</text>
</comment>
<accession>A4A415</accession>
<dbReference type="EMBL" id="AAOA02000001">
    <property type="protein sequence ID" value="EAQ99438.1"/>
    <property type="molecule type" value="Genomic_DNA"/>
</dbReference>
<reference evidence="4 5" key="2">
    <citation type="journal article" date="2009" name="PLoS ONE">
        <title>The photosynthetic apparatus and its regulation in the aerobic gammaproteobacterium Congregibacter litoralis gen. nov., sp. nov.</title>
        <authorList>
            <person name="Spring S."/>
            <person name="Lunsdorf H."/>
            <person name="Fuchs B.M."/>
            <person name="Tindall B.J."/>
        </authorList>
    </citation>
    <scope>NUCLEOTIDE SEQUENCE [LARGE SCALE GENOMIC DNA]</scope>
    <source>
        <strain evidence="4">KT71</strain>
    </source>
</reference>
<dbReference type="InterPro" id="IPR027417">
    <property type="entry name" value="P-loop_NTPase"/>
</dbReference>
<dbReference type="SUPFAM" id="SSF47090">
    <property type="entry name" value="PGBD-like"/>
    <property type="match status" value="1"/>
</dbReference>
<dbReference type="PANTHER" id="PTHR35894">
    <property type="entry name" value="GENERAL SECRETION PATHWAY PROTEIN A-RELATED"/>
    <property type="match status" value="1"/>
</dbReference>
<dbReference type="SUPFAM" id="SSF52540">
    <property type="entry name" value="P-loop containing nucleoside triphosphate hydrolases"/>
    <property type="match status" value="1"/>
</dbReference>
<feature type="region of interest" description="Disordered" evidence="1">
    <location>
        <begin position="317"/>
        <end position="361"/>
    </location>
</feature>
<dbReference type="CDD" id="cd00009">
    <property type="entry name" value="AAA"/>
    <property type="match status" value="1"/>
</dbReference>
<keyword evidence="2" id="KW-0812">Transmembrane</keyword>
<evidence type="ECO:0000256" key="2">
    <source>
        <dbReference type="SAM" id="Phobius"/>
    </source>
</evidence>
<dbReference type="RefSeq" id="WP_008295890.1">
    <property type="nucleotide sequence ID" value="NZ_CM002299.1"/>
</dbReference>
<evidence type="ECO:0000313" key="4">
    <source>
        <dbReference type="EMBL" id="EAQ99438.1"/>
    </source>
</evidence>
<protein>
    <submittedName>
        <fullName evidence="4">Type II secretion system protein A</fullName>
    </submittedName>
</protein>
<dbReference type="AlphaFoldDB" id="A4A415"/>
<sequence>MYYQYFGLNEAPFSIAVNPRYLYMSPRHRDALAHLLYGVGAGGGFILLTGEVGTGKTTINRCLIEQLPDNADIAIVLNPALDARDMLATVCEELGIGFDADNPGLKDLSDALHRFLLANHSKGRKTVLMIDEAQHLSFDVLEQIRLLTNLETSDEKLLHIILIGQPELAMKLARPELRQLNQRITARFDLQPLTPDETAAYIRHRLHIAGLPAGRELFPRALVRAIHKESSGVPRVINLLCDRMLLGAYGRDSDRLDRELLKQAVDEVMGVAGAGSSPGGSPWRAPALIGSAILALALIAWLALPVVTTPETQVMNGASLPQSVPVPEDSTRTTAAEPSATAAEPPAVDVAEPEADPWRLSPEAGASALGALYGADKAMPVNPCAAELRDLQCEKRVVESWNQLLTEGRPALLGLLDEQRFEQRALLLAIDDKRALLRAPGGPQSIPLERLAPLWTGTVWQFWRLSPGVGRTLQRGDRGDDVARVAALFARLDGQIQPLTEMLFDPRLEARVKLFQQQQGLRADGVLGENTLRALSLAVGDDLGFAEARAWAAAQTGTSR</sequence>
<evidence type="ECO:0000256" key="1">
    <source>
        <dbReference type="SAM" id="MobiDB-lite"/>
    </source>
</evidence>
<feature type="transmembrane region" description="Helical" evidence="2">
    <location>
        <begin position="31"/>
        <end position="50"/>
    </location>
</feature>
<evidence type="ECO:0000259" key="3">
    <source>
        <dbReference type="SMART" id="SM00382"/>
    </source>
</evidence>
<proteinExistence type="predicted"/>
<dbReference type="InterPro" id="IPR036365">
    <property type="entry name" value="PGBD-like_sf"/>
</dbReference>
<keyword evidence="5" id="KW-1185">Reference proteome</keyword>
<dbReference type="Gene3D" id="3.40.50.300">
    <property type="entry name" value="P-loop containing nucleotide triphosphate hydrolases"/>
    <property type="match status" value="1"/>
</dbReference>
<dbReference type="Proteomes" id="UP000019205">
    <property type="component" value="Chromosome"/>
</dbReference>
<gene>
    <name evidence="4" type="ORF">KT71_17251</name>
</gene>
<dbReference type="PANTHER" id="PTHR35894:SF1">
    <property type="entry name" value="PHOSPHORIBULOKINASE _ URIDINE KINASE FAMILY"/>
    <property type="match status" value="1"/>
</dbReference>
<dbReference type="InterPro" id="IPR049945">
    <property type="entry name" value="AAA_22"/>
</dbReference>
<feature type="compositionally biased region" description="Low complexity" evidence="1">
    <location>
        <begin position="333"/>
        <end position="350"/>
    </location>
</feature>
<dbReference type="SMART" id="SM00382">
    <property type="entry name" value="AAA"/>
    <property type="match status" value="1"/>
</dbReference>
<dbReference type="InterPro" id="IPR003593">
    <property type="entry name" value="AAA+_ATPase"/>
</dbReference>
<organism evidence="4 5">
    <name type="scientific">Congregibacter litoralis KT71</name>
    <dbReference type="NCBI Taxonomy" id="314285"/>
    <lineage>
        <taxon>Bacteria</taxon>
        <taxon>Pseudomonadati</taxon>
        <taxon>Pseudomonadota</taxon>
        <taxon>Gammaproteobacteria</taxon>
        <taxon>Cellvibrionales</taxon>
        <taxon>Halieaceae</taxon>
        <taxon>Congregibacter</taxon>
    </lineage>
</organism>
<feature type="transmembrane region" description="Helical" evidence="2">
    <location>
        <begin position="285"/>
        <end position="304"/>
    </location>
</feature>
<dbReference type="InterPro" id="IPR052026">
    <property type="entry name" value="ExeA_AAA_ATPase_DNA-bind"/>
</dbReference>
<keyword evidence="2" id="KW-0472">Membrane</keyword>
<evidence type="ECO:0000313" key="5">
    <source>
        <dbReference type="Proteomes" id="UP000019205"/>
    </source>
</evidence>
<dbReference type="InterPro" id="IPR036366">
    <property type="entry name" value="PGBDSf"/>
</dbReference>
<keyword evidence="2" id="KW-1133">Transmembrane helix</keyword>
<dbReference type="Gene3D" id="3.90.70.10">
    <property type="entry name" value="Cysteine proteinases"/>
    <property type="match status" value="1"/>
</dbReference>
<dbReference type="InterPro" id="IPR002477">
    <property type="entry name" value="Peptidoglycan-bd-like"/>
</dbReference>
<reference evidence="4 5" key="1">
    <citation type="journal article" date="2007" name="Proc. Natl. Acad. Sci. U.S.A.">
        <title>Characterization of a marine gammaproteobacterium capable of aerobic anoxygenic photosynthesis.</title>
        <authorList>
            <person name="Fuchs B.M."/>
            <person name="Spring S."/>
            <person name="Teeling H."/>
            <person name="Quast C."/>
            <person name="Wulf J."/>
            <person name="Schattenhofer M."/>
            <person name="Yan S."/>
            <person name="Ferriera S."/>
            <person name="Johnson J."/>
            <person name="Glockner F.O."/>
            <person name="Amann R."/>
        </authorList>
    </citation>
    <scope>NUCLEOTIDE SEQUENCE [LARGE SCALE GENOMIC DNA]</scope>
    <source>
        <strain evidence="4">KT71</strain>
    </source>
</reference>
<dbReference type="Gene3D" id="1.10.101.10">
    <property type="entry name" value="PGBD-like superfamily/PGBD"/>
    <property type="match status" value="1"/>
</dbReference>
<dbReference type="eggNOG" id="COG3267">
    <property type="taxonomic scope" value="Bacteria"/>
</dbReference>
<dbReference type="OrthoDB" id="9780149at2"/>
<dbReference type="HOGENOM" id="CLU_024125_2_1_6"/>
<feature type="domain" description="AAA+ ATPase" evidence="3">
    <location>
        <begin position="42"/>
        <end position="196"/>
    </location>
</feature>
<dbReference type="STRING" id="314285.KT71_17251"/>
<name>A4A415_9GAMM</name>